<protein>
    <submittedName>
        <fullName evidence="2">Uncharacterized protein</fullName>
    </submittedName>
</protein>
<organism evidence="2 3">
    <name type="scientific">Pleurodeles waltl</name>
    <name type="common">Iberian ribbed newt</name>
    <dbReference type="NCBI Taxonomy" id="8319"/>
    <lineage>
        <taxon>Eukaryota</taxon>
        <taxon>Metazoa</taxon>
        <taxon>Chordata</taxon>
        <taxon>Craniata</taxon>
        <taxon>Vertebrata</taxon>
        <taxon>Euteleostomi</taxon>
        <taxon>Amphibia</taxon>
        <taxon>Batrachia</taxon>
        <taxon>Caudata</taxon>
        <taxon>Salamandroidea</taxon>
        <taxon>Salamandridae</taxon>
        <taxon>Pleurodelinae</taxon>
        <taxon>Pleurodeles</taxon>
    </lineage>
</organism>
<name>A0AAV7WF34_PLEWA</name>
<reference evidence="2" key="1">
    <citation type="journal article" date="2022" name="bioRxiv">
        <title>Sequencing and chromosome-scale assembly of the giantPleurodeles waltlgenome.</title>
        <authorList>
            <person name="Brown T."/>
            <person name="Elewa A."/>
            <person name="Iarovenko S."/>
            <person name="Subramanian E."/>
            <person name="Araus A.J."/>
            <person name="Petzold A."/>
            <person name="Susuki M."/>
            <person name="Suzuki K.-i.T."/>
            <person name="Hayashi T."/>
            <person name="Toyoda A."/>
            <person name="Oliveira C."/>
            <person name="Osipova E."/>
            <person name="Leigh N.D."/>
            <person name="Simon A."/>
            <person name="Yun M.H."/>
        </authorList>
    </citation>
    <scope>NUCLEOTIDE SEQUENCE</scope>
    <source>
        <strain evidence="2">20211129_DDA</strain>
        <tissue evidence="2">Liver</tissue>
    </source>
</reference>
<sequence>MQVIAALSHHEDRVLSWVPTSGARPPSPPLPLSVFRLPEPALLPSTCSASSGRARGSHAGSQAGLLLITQLEELHQSSPAPGEEGAVPEALSGEERAY</sequence>
<comment type="caution">
    <text evidence="2">The sequence shown here is derived from an EMBL/GenBank/DDBJ whole genome shotgun (WGS) entry which is preliminary data.</text>
</comment>
<gene>
    <name evidence="2" type="ORF">NDU88_007065</name>
</gene>
<feature type="region of interest" description="Disordered" evidence="1">
    <location>
        <begin position="73"/>
        <end position="98"/>
    </location>
</feature>
<evidence type="ECO:0000313" key="3">
    <source>
        <dbReference type="Proteomes" id="UP001066276"/>
    </source>
</evidence>
<accession>A0AAV7WF34</accession>
<dbReference type="Proteomes" id="UP001066276">
    <property type="component" value="Chromosome 1_2"/>
</dbReference>
<evidence type="ECO:0000313" key="2">
    <source>
        <dbReference type="EMBL" id="KAJ1211709.1"/>
    </source>
</evidence>
<dbReference type="EMBL" id="JANPWB010000002">
    <property type="protein sequence ID" value="KAJ1211709.1"/>
    <property type="molecule type" value="Genomic_DNA"/>
</dbReference>
<keyword evidence="3" id="KW-1185">Reference proteome</keyword>
<evidence type="ECO:0000256" key="1">
    <source>
        <dbReference type="SAM" id="MobiDB-lite"/>
    </source>
</evidence>
<proteinExistence type="predicted"/>
<dbReference type="AlphaFoldDB" id="A0AAV7WF34"/>